<comment type="caution">
    <text evidence="6">The sequence shown here is derived from an EMBL/GenBank/DDBJ whole genome shotgun (WGS) entry which is preliminary data.</text>
</comment>
<evidence type="ECO:0008006" key="8">
    <source>
        <dbReference type="Google" id="ProtNLM"/>
    </source>
</evidence>
<sequence length="122" mass="12094">MIALPRCAPAEFVGTAPLVTVVVGSGIMAQTLSPHDVGLHLPQNSIATVVGLGVLIVILGPVPAVTVGRAFSDTFAGIAPASVPGFVVAQPAGGAIGLVLVHGLFGLTARSADQLTEAAEHL</sequence>
<evidence type="ECO:0000256" key="1">
    <source>
        <dbReference type="ARBA" id="ARBA00004141"/>
    </source>
</evidence>
<feature type="transmembrane region" description="Helical" evidence="5">
    <location>
        <begin position="12"/>
        <end position="33"/>
    </location>
</feature>
<organism evidence="6 7">
    <name type="scientific">Sphaerisporangium flaviroseum</name>
    <dbReference type="NCBI Taxonomy" id="509199"/>
    <lineage>
        <taxon>Bacteria</taxon>
        <taxon>Bacillati</taxon>
        <taxon>Actinomycetota</taxon>
        <taxon>Actinomycetes</taxon>
        <taxon>Streptosporangiales</taxon>
        <taxon>Streptosporangiaceae</taxon>
        <taxon>Sphaerisporangium</taxon>
    </lineage>
</organism>
<reference evidence="7" key="1">
    <citation type="journal article" date="2019" name="Int. J. Syst. Evol. Microbiol.">
        <title>The Global Catalogue of Microorganisms (GCM) 10K type strain sequencing project: providing services to taxonomists for standard genome sequencing and annotation.</title>
        <authorList>
            <consortium name="The Broad Institute Genomics Platform"/>
            <consortium name="The Broad Institute Genome Sequencing Center for Infectious Disease"/>
            <person name="Wu L."/>
            <person name="Ma J."/>
        </authorList>
    </citation>
    <scope>NUCLEOTIDE SEQUENCE [LARGE SCALE GENOMIC DNA]</scope>
    <source>
        <strain evidence="7">JCM 16908</strain>
    </source>
</reference>
<evidence type="ECO:0000256" key="5">
    <source>
        <dbReference type="SAM" id="Phobius"/>
    </source>
</evidence>
<name>A0ABP7HIN0_9ACTN</name>
<gene>
    <name evidence="6" type="ORF">GCM10022226_05950</name>
</gene>
<accession>A0ABP7HIN0</accession>
<dbReference type="Proteomes" id="UP001500888">
    <property type="component" value="Unassembled WGS sequence"/>
</dbReference>
<keyword evidence="2 5" id="KW-0812">Transmembrane</keyword>
<evidence type="ECO:0000256" key="2">
    <source>
        <dbReference type="ARBA" id="ARBA00022692"/>
    </source>
</evidence>
<protein>
    <recommendedName>
        <fullName evidence="8">MFS transporter</fullName>
    </recommendedName>
</protein>
<dbReference type="SUPFAM" id="SSF81338">
    <property type="entry name" value="Aquaporin-like"/>
    <property type="match status" value="1"/>
</dbReference>
<keyword evidence="3 5" id="KW-1133">Transmembrane helix</keyword>
<keyword evidence="4 5" id="KW-0472">Membrane</keyword>
<dbReference type="InterPro" id="IPR023271">
    <property type="entry name" value="Aquaporin-like"/>
</dbReference>
<evidence type="ECO:0000313" key="7">
    <source>
        <dbReference type="Proteomes" id="UP001500888"/>
    </source>
</evidence>
<feature type="transmembrane region" description="Helical" evidence="5">
    <location>
        <begin position="45"/>
        <end position="65"/>
    </location>
</feature>
<evidence type="ECO:0000313" key="6">
    <source>
        <dbReference type="EMBL" id="GAA3789891.1"/>
    </source>
</evidence>
<dbReference type="RefSeq" id="WP_344933843.1">
    <property type="nucleotide sequence ID" value="NZ_BAAAZR010000001.1"/>
</dbReference>
<dbReference type="Gene3D" id="1.20.1080.10">
    <property type="entry name" value="Glycerol uptake facilitator protein"/>
    <property type="match status" value="1"/>
</dbReference>
<keyword evidence="7" id="KW-1185">Reference proteome</keyword>
<comment type="subcellular location">
    <subcellularLocation>
        <location evidence="1">Membrane</location>
        <topology evidence="1">Multi-pass membrane protein</topology>
    </subcellularLocation>
</comment>
<dbReference type="EMBL" id="BAAAZR010000001">
    <property type="protein sequence ID" value="GAA3789891.1"/>
    <property type="molecule type" value="Genomic_DNA"/>
</dbReference>
<proteinExistence type="predicted"/>
<evidence type="ECO:0000256" key="3">
    <source>
        <dbReference type="ARBA" id="ARBA00022989"/>
    </source>
</evidence>
<evidence type="ECO:0000256" key="4">
    <source>
        <dbReference type="ARBA" id="ARBA00023136"/>
    </source>
</evidence>